<accession>A0A1D3D5F9</accession>
<dbReference type="EMBL" id="JROU02000655">
    <property type="protein sequence ID" value="OEH78688.1"/>
    <property type="molecule type" value="Genomic_DNA"/>
</dbReference>
<proteinExistence type="predicted"/>
<dbReference type="Proteomes" id="UP000095192">
    <property type="component" value="Unassembled WGS sequence"/>
</dbReference>
<dbReference type="VEuPathDB" id="ToxoDB:cyc_02304"/>
<protein>
    <submittedName>
        <fullName evidence="1">Uncharacterized protein</fullName>
    </submittedName>
</protein>
<name>A0A1D3D5F9_9EIME</name>
<evidence type="ECO:0000313" key="2">
    <source>
        <dbReference type="Proteomes" id="UP000095192"/>
    </source>
</evidence>
<sequence>MAALFPARCIHTLQARALQYMEDAAAYAAGGEDKELAGGEDKELAGGEDKEGLKARFIRLPQSRNHSSPFRLYKRDQEEVHTNANAQDTPRYFSANSLCVSFPSLLLSSIHCLPFRILVTCIAQRVVPLSIGLLAP</sequence>
<dbReference type="InParanoid" id="A0A1D3D5F9"/>
<keyword evidence="2" id="KW-1185">Reference proteome</keyword>
<gene>
    <name evidence="1" type="ORF">cyc_02304</name>
</gene>
<comment type="caution">
    <text evidence="1">The sequence shown here is derived from an EMBL/GenBank/DDBJ whole genome shotgun (WGS) entry which is preliminary data.</text>
</comment>
<reference evidence="1 2" key="1">
    <citation type="journal article" date="2016" name="BMC Genomics">
        <title>Comparative genomics reveals Cyclospora cayetanensis possesses coccidia-like metabolism and invasion components but unique surface antigens.</title>
        <authorList>
            <person name="Liu S."/>
            <person name="Wang L."/>
            <person name="Zheng H."/>
            <person name="Xu Z."/>
            <person name="Roellig D.M."/>
            <person name="Li N."/>
            <person name="Frace M.A."/>
            <person name="Tang K."/>
            <person name="Arrowood M.J."/>
            <person name="Moss D.M."/>
            <person name="Zhang L."/>
            <person name="Feng Y."/>
            <person name="Xiao L."/>
        </authorList>
    </citation>
    <scope>NUCLEOTIDE SEQUENCE [LARGE SCALE GENOMIC DNA]</scope>
    <source>
        <strain evidence="1 2">CHN_HEN01</strain>
    </source>
</reference>
<evidence type="ECO:0000313" key="1">
    <source>
        <dbReference type="EMBL" id="OEH78688.1"/>
    </source>
</evidence>
<organism evidence="1 2">
    <name type="scientific">Cyclospora cayetanensis</name>
    <dbReference type="NCBI Taxonomy" id="88456"/>
    <lineage>
        <taxon>Eukaryota</taxon>
        <taxon>Sar</taxon>
        <taxon>Alveolata</taxon>
        <taxon>Apicomplexa</taxon>
        <taxon>Conoidasida</taxon>
        <taxon>Coccidia</taxon>
        <taxon>Eucoccidiorida</taxon>
        <taxon>Eimeriorina</taxon>
        <taxon>Eimeriidae</taxon>
        <taxon>Cyclospora</taxon>
    </lineage>
</organism>
<dbReference type="AlphaFoldDB" id="A0A1D3D5F9"/>